<dbReference type="Proteomes" id="UP001365542">
    <property type="component" value="Unassembled WGS sequence"/>
</dbReference>
<organism evidence="2 3">
    <name type="scientific">Orbilia ellipsospora</name>
    <dbReference type="NCBI Taxonomy" id="2528407"/>
    <lineage>
        <taxon>Eukaryota</taxon>
        <taxon>Fungi</taxon>
        <taxon>Dikarya</taxon>
        <taxon>Ascomycota</taxon>
        <taxon>Pezizomycotina</taxon>
        <taxon>Orbiliomycetes</taxon>
        <taxon>Orbiliales</taxon>
        <taxon>Orbiliaceae</taxon>
        <taxon>Orbilia</taxon>
    </lineage>
</organism>
<accession>A0AAV9X148</accession>
<protein>
    <submittedName>
        <fullName evidence="2">Uncharacterized protein</fullName>
    </submittedName>
</protein>
<proteinExistence type="predicted"/>
<evidence type="ECO:0000313" key="2">
    <source>
        <dbReference type="EMBL" id="KAK6532120.1"/>
    </source>
</evidence>
<name>A0AAV9X148_9PEZI</name>
<keyword evidence="3" id="KW-1185">Reference proteome</keyword>
<sequence length="146" mass="15949">MNDEGIDGKGNVFLDPSIVEYVRWLRENEEKEENEDEAIATVQAFLLSTATTPVVDASNEPSFRSTEGRVPGEISACRKEIGEGPTPDKGPKAEQFCGRTSCQSHMGPPPPLLRAGTPVLLTKKFRRVSSNNNQQPSNTSDHTLHG</sequence>
<feature type="compositionally biased region" description="Low complexity" evidence="1">
    <location>
        <begin position="129"/>
        <end position="140"/>
    </location>
</feature>
<dbReference type="AlphaFoldDB" id="A0AAV9X148"/>
<dbReference type="EMBL" id="JAVHJO010000012">
    <property type="protein sequence ID" value="KAK6532120.1"/>
    <property type="molecule type" value="Genomic_DNA"/>
</dbReference>
<evidence type="ECO:0000256" key="1">
    <source>
        <dbReference type="SAM" id="MobiDB-lite"/>
    </source>
</evidence>
<comment type="caution">
    <text evidence="2">The sequence shown here is derived from an EMBL/GenBank/DDBJ whole genome shotgun (WGS) entry which is preliminary data.</text>
</comment>
<reference evidence="2 3" key="1">
    <citation type="submission" date="2019-10" db="EMBL/GenBank/DDBJ databases">
        <authorList>
            <person name="Palmer J.M."/>
        </authorList>
    </citation>
    <scope>NUCLEOTIDE SEQUENCE [LARGE SCALE GENOMIC DNA]</scope>
    <source>
        <strain evidence="2 3">TWF694</strain>
    </source>
</reference>
<evidence type="ECO:0000313" key="3">
    <source>
        <dbReference type="Proteomes" id="UP001365542"/>
    </source>
</evidence>
<feature type="region of interest" description="Disordered" evidence="1">
    <location>
        <begin position="79"/>
        <end position="146"/>
    </location>
</feature>
<gene>
    <name evidence="2" type="ORF">TWF694_003282</name>
</gene>